<dbReference type="Pfam" id="PF11103">
    <property type="entry name" value="DUF2887"/>
    <property type="match status" value="1"/>
</dbReference>
<dbReference type="AlphaFoldDB" id="A0A1Z4KNZ5"/>
<reference evidence="1 2" key="1">
    <citation type="submission" date="2017-06" db="EMBL/GenBank/DDBJ databases">
        <title>Genome sequencing of cyanobaciteial culture collection at National Institute for Environmental Studies (NIES).</title>
        <authorList>
            <person name="Hirose Y."/>
            <person name="Shimura Y."/>
            <person name="Fujisawa T."/>
            <person name="Nakamura Y."/>
            <person name="Kawachi M."/>
        </authorList>
    </citation>
    <scope>NUCLEOTIDE SEQUENCE [LARGE SCALE GENOMIC DNA]</scope>
    <source>
        <strain evidence="1 2">NIES-23</strain>
    </source>
</reference>
<organism evidence="1 2">
    <name type="scientific">Trichormus variabilis NIES-23</name>
    <dbReference type="NCBI Taxonomy" id="1973479"/>
    <lineage>
        <taxon>Bacteria</taxon>
        <taxon>Bacillati</taxon>
        <taxon>Cyanobacteriota</taxon>
        <taxon>Cyanophyceae</taxon>
        <taxon>Nostocales</taxon>
        <taxon>Nostocaceae</taxon>
        <taxon>Trichormus</taxon>
    </lineage>
</organism>
<gene>
    <name evidence="1" type="ORF">NIES23_34100</name>
</gene>
<evidence type="ECO:0008006" key="3">
    <source>
        <dbReference type="Google" id="ProtNLM"/>
    </source>
</evidence>
<dbReference type="InterPro" id="IPR022573">
    <property type="entry name" value="DUF2887"/>
</dbReference>
<name>A0A1Z4KNZ5_ANAVA</name>
<sequence>MKTDSIFYELIETIIFYKFPQKSRQEIAEMFGLSELKQTRVYQEIKEEALLEAVPRLLALGLTLKQVAEALDLSFEQVQQAQTQPTQESREE</sequence>
<evidence type="ECO:0000313" key="1">
    <source>
        <dbReference type="EMBL" id="BAY70603.1"/>
    </source>
</evidence>
<protein>
    <recommendedName>
        <fullName evidence="3">Transcriptional regulator</fullName>
    </recommendedName>
</protein>
<accession>A0A1Z4KNZ5</accession>
<proteinExistence type="predicted"/>
<dbReference type="EMBL" id="AP018216">
    <property type="protein sequence ID" value="BAY70603.1"/>
    <property type="molecule type" value="Genomic_DNA"/>
</dbReference>
<dbReference type="Proteomes" id="UP000217507">
    <property type="component" value="Chromosome"/>
</dbReference>
<evidence type="ECO:0000313" key="2">
    <source>
        <dbReference type="Proteomes" id="UP000217507"/>
    </source>
</evidence>